<reference evidence="1 2" key="1">
    <citation type="submission" date="2019-01" db="EMBL/GenBank/DDBJ databases">
        <authorList>
            <person name="Sayadi A."/>
        </authorList>
    </citation>
    <scope>NUCLEOTIDE SEQUENCE [LARGE SCALE GENOMIC DNA]</scope>
</reference>
<gene>
    <name evidence="1" type="ORF">CALMAC_LOCUS20331</name>
</gene>
<protein>
    <submittedName>
        <fullName evidence="1">Uncharacterized protein</fullName>
    </submittedName>
</protein>
<accession>A0A653DU04</accession>
<evidence type="ECO:0000313" key="2">
    <source>
        <dbReference type="Proteomes" id="UP000410492"/>
    </source>
</evidence>
<dbReference type="AlphaFoldDB" id="A0A653DU04"/>
<keyword evidence="2" id="KW-1185">Reference proteome</keyword>
<sequence length="45" mass="5247">MSIYNEKIQLINASSFEEAIKLLFVIYFNSNRIHPKNVSVTLEMT</sequence>
<proteinExistence type="predicted"/>
<organism evidence="1 2">
    <name type="scientific">Callosobruchus maculatus</name>
    <name type="common">Southern cowpea weevil</name>
    <name type="synonym">Pulse bruchid</name>
    <dbReference type="NCBI Taxonomy" id="64391"/>
    <lineage>
        <taxon>Eukaryota</taxon>
        <taxon>Metazoa</taxon>
        <taxon>Ecdysozoa</taxon>
        <taxon>Arthropoda</taxon>
        <taxon>Hexapoda</taxon>
        <taxon>Insecta</taxon>
        <taxon>Pterygota</taxon>
        <taxon>Neoptera</taxon>
        <taxon>Endopterygota</taxon>
        <taxon>Coleoptera</taxon>
        <taxon>Polyphaga</taxon>
        <taxon>Cucujiformia</taxon>
        <taxon>Chrysomeloidea</taxon>
        <taxon>Chrysomelidae</taxon>
        <taxon>Bruchinae</taxon>
        <taxon>Bruchini</taxon>
        <taxon>Callosobruchus</taxon>
    </lineage>
</organism>
<evidence type="ECO:0000313" key="1">
    <source>
        <dbReference type="EMBL" id="VEN63527.1"/>
    </source>
</evidence>
<name>A0A653DU04_CALMS</name>
<dbReference type="EMBL" id="CAACVG010014687">
    <property type="protein sequence ID" value="VEN63527.1"/>
    <property type="molecule type" value="Genomic_DNA"/>
</dbReference>
<dbReference type="Proteomes" id="UP000410492">
    <property type="component" value="Unassembled WGS sequence"/>
</dbReference>
<dbReference type="OrthoDB" id="6775561at2759"/>